<dbReference type="GO" id="GO:0051490">
    <property type="term" value="P:negative regulation of filopodium assembly"/>
    <property type="evidence" value="ECO:0007669"/>
    <property type="project" value="TreeGrafter"/>
</dbReference>
<dbReference type="PRINTS" id="PR00192">
    <property type="entry name" value="FACTINCAPB"/>
</dbReference>
<dbReference type="FunFam" id="1.20.58.570:FF:000001">
    <property type="entry name" value="F-actin-capping protein subunit beta"/>
    <property type="match status" value="1"/>
</dbReference>
<proteinExistence type="inferred from homology"/>
<dbReference type="GO" id="GO:0051016">
    <property type="term" value="P:barbed-end actin filament capping"/>
    <property type="evidence" value="ECO:0007669"/>
    <property type="project" value="InterPro"/>
</dbReference>
<dbReference type="InterPro" id="IPR043175">
    <property type="entry name" value="CAPZB_N"/>
</dbReference>
<name>A0A8J6DGC0_GALPY</name>
<dbReference type="InterPro" id="IPR037282">
    <property type="entry name" value="CapZ_alpha/beta"/>
</dbReference>
<feature type="compositionally biased region" description="Gly residues" evidence="8">
    <location>
        <begin position="338"/>
        <end position="354"/>
    </location>
</feature>
<dbReference type="AlphaFoldDB" id="A0A8J6DGC0"/>
<evidence type="ECO:0000256" key="6">
    <source>
        <dbReference type="ARBA" id="ARBA00023212"/>
    </source>
</evidence>
<evidence type="ECO:0000256" key="8">
    <source>
        <dbReference type="SAM" id="MobiDB-lite"/>
    </source>
</evidence>
<dbReference type="Gene3D" id="1.20.58.570">
    <property type="match status" value="2"/>
</dbReference>
<evidence type="ECO:0000313" key="9">
    <source>
        <dbReference type="EMBL" id="KAG8506630.1"/>
    </source>
</evidence>
<evidence type="ECO:0000256" key="2">
    <source>
        <dbReference type="ARBA" id="ARBA00006039"/>
    </source>
</evidence>
<feature type="region of interest" description="Disordered" evidence="8">
    <location>
        <begin position="333"/>
        <end position="406"/>
    </location>
</feature>
<sequence length="406" mass="44922">MLSRFMRAPHAPPYEATLDRVHGECTGRKWPDVQVVRGGIKLPLTKAYYLVTHAGPREALLSRVLCVLGGVSTALSRRVAAESAKPAAREVGARRCSDSTRIHLYFPAFAFLEKKLEMWVLNLAKKTLFSLRLILTVLVLKTRKEKPRCTSVKHLQKRAQSDQQLDCALDLMRRLPPQQIEKNLSDLIDLVGAVSAKFDLGLGSPLLQLLLASACRRPHTPVSKPGRARLRVPTQARVQRCRNAVVRHLFGEVCCQVPSLCEDLLSSVDQPLKIARDKVVGKDYLLCDYNRDGDSYRSPWSNKYDPPLEDGAMPSARLRKLEVEANNAFDQYRDLQSGGLGPGLLRPGPGGHGGPLRHHRPRCVDVPEVAREDGAEKPPARSLASAPPDRPRRSPGAPGRHPVPPP</sequence>
<dbReference type="Pfam" id="PF01115">
    <property type="entry name" value="F_actin_cap_B"/>
    <property type="match status" value="1"/>
</dbReference>
<dbReference type="PANTHER" id="PTHR10619:SF0">
    <property type="entry name" value="F-ACTIN-CAPPING PROTEIN SUBUNIT BETA ISOFORMS 1 AND 2"/>
    <property type="match status" value="1"/>
</dbReference>
<keyword evidence="6" id="KW-0206">Cytoskeleton</keyword>
<dbReference type="GO" id="GO:0005737">
    <property type="term" value="C:cytoplasm"/>
    <property type="evidence" value="ECO:0007669"/>
    <property type="project" value="InterPro"/>
</dbReference>
<evidence type="ECO:0000256" key="7">
    <source>
        <dbReference type="ARBA" id="ARBA00031437"/>
    </source>
</evidence>
<feature type="compositionally biased region" description="Basic and acidic residues" evidence="8">
    <location>
        <begin position="362"/>
        <end position="379"/>
    </location>
</feature>
<comment type="subcellular location">
    <subcellularLocation>
        <location evidence="1">Cytoplasm</location>
        <location evidence="1">Cytoskeleton</location>
    </subcellularLocation>
</comment>
<gene>
    <name evidence="9" type="ORF">J0S82_005026</name>
</gene>
<evidence type="ECO:0000256" key="3">
    <source>
        <dbReference type="ARBA" id="ARBA00022467"/>
    </source>
</evidence>
<dbReference type="PROSITE" id="PS00231">
    <property type="entry name" value="F_ACTIN_CAPPING_BETA"/>
    <property type="match status" value="1"/>
</dbReference>
<dbReference type="InterPro" id="IPR019771">
    <property type="entry name" value="F-actin_capping_bsu_CS"/>
</dbReference>
<accession>A0A8J6DGC0</accession>
<keyword evidence="10" id="KW-1185">Reference proteome</keyword>
<dbReference type="InterPro" id="IPR001698">
    <property type="entry name" value="CAPZB"/>
</dbReference>
<comment type="caution">
    <text evidence="9">The sequence shown here is derived from an EMBL/GenBank/DDBJ whole genome shotgun (WGS) entry which is preliminary data.</text>
</comment>
<evidence type="ECO:0000313" key="10">
    <source>
        <dbReference type="Proteomes" id="UP000700334"/>
    </source>
</evidence>
<dbReference type="OrthoDB" id="9979678at2759"/>
<reference evidence="9" key="1">
    <citation type="journal article" date="2021" name="Evol. Appl.">
        <title>The genome of the Pyrenean desman and the effects of bottlenecks and inbreeding on the genomic landscape of an endangered species.</title>
        <authorList>
            <person name="Escoda L."/>
            <person name="Castresana J."/>
        </authorList>
    </citation>
    <scope>NUCLEOTIDE SEQUENCE</scope>
    <source>
        <strain evidence="9">IBE-C5619</strain>
    </source>
</reference>
<dbReference type="EMBL" id="JAGFMF010012145">
    <property type="protein sequence ID" value="KAG8506630.1"/>
    <property type="molecule type" value="Genomic_DNA"/>
</dbReference>
<keyword evidence="3" id="KW-0117">Actin capping</keyword>
<dbReference type="GO" id="GO:0008290">
    <property type="term" value="C:F-actin capping protein complex"/>
    <property type="evidence" value="ECO:0007669"/>
    <property type="project" value="InterPro"/>
</dbReference>
<protein>
    <recommendedName>
        <fullName evidence="7">CapZ beta</fullName>
    </recommendedName>
</protein>
<dbReference type="Proteomes" id="UP000700334">
    <property type="component" value="Unassembled WGS sequence"/>
</dbReference>
<dbReference type="GO" id="GO:0051015">
    <property type="term" value="F:actin filament binding"/>
    <property type="evidence" value="ECO:0007669"/>
    <property type="project" value="TreeGrafter"/>
</dbReference>
<dbReference type="GO" id="GO:0000902">
    <property type="term" value="P:cell morphogenesis"/>
    <property type="evidence" value="ECO:0007669"/>
    <property type="project" value="TreeGrafter"/>
</dbReference>
<evidence type="ECO:0000256" key="5">
    <source>
        <dbReference type="ARBA" id="ARBA00023203"/>
    </source>
</evidence>
<keyword evidence="4" id="KW-0963">Cytoplasm</keyword>
<comment type="similarity">
    <text evidence="2">Belongs to the F-actin-capping protein beta subunit family.</text>
</comment>
<keyword evidence="5" id="KW-0009">Actin-binding</keyword>
<organism evidence="9 10">
    <name type="scientific">Galemys pyrenaicus</name>
    <name type="common">Iberian desman</name>
    <name type="synonym">Pyrenean desman</name>
    <dbReference type="NCBI Taxonomy" id="202257"/>
    <lineage>
        <taxon>Eukaryota</taxon>
        <taxon>Metazoa</taxon>
        <taxon>Chordata</taxon>
        <taxon>Craniata</taxon>
        <taxon>Vertebrata</taxon>
        <taxon>Euteleostomi</taxon>
        <taxon>Mammalia</taxon>
        <taxon>Eutheria</taxon>
        <taxon>Laurasiatheria</taxon>
        <taxon>Eulipotyphla</taxon>
        <taxon>Talpidae</taxon>
        <taxon>Galemys</taxon>
    </lineage>
</organism>
<evidence type="ECO:0000256" key="4">
    <source>
        <dbReference type="ARBA" id="ARBA00022490"/>
    </source>
</evidence>
<evidence type="ECO:0000256" key="1">
    <source>
        <dbReference type="ARBA" id="ARBA00004245"/>
    </source>
</evidence>
<dbReference type="SUPFAM" id="SSF90096">
    <property type="entry name" value="Subunits of heterodimeric actin filament capping protein Capz"/>
    <property type="match status" value="2"/>
</dbReference>
<dbReference type="GO" id="GO:0010591">
    <property type="term" value="P:regulation of lamellipodium assembly"/>
    <property type="evidence" value="ECO:0007669"/>
    <property type="project" value="TreeGrafter"/>
</dbReference>
<dbReference type="GO" id="GO:0030036">
    <property type="term" value="P:actin cytoskeleton organization"/>
    <property type="evidence" value="ECO:0007669"/>
    <property type="project" value="InterPro"/>
</dbReference>
<dbReference type="PANTHER" id="PTHR10619">
    <property type="entry name" value="F-ACTIN-CAPPING PROTEIN SUBUNIT BETA"/>
    <property type="match status" value="1"/>
</dbReference>